<evidence type="ECO:0000256" key="6">
    <source>
        <dbReference type="ARBA" id="ARBA00022777"/>
    </source>
</evidence>
<dbReference type="SUPFAM" id="SSF51261">
    <property type="entry name" value="Duplicated hybrid motif"/>
    <property type="match status" value="1"/>
</dbReference>
<evidence type="ECO:0000313" key="9">
    <source>
        <dbReference type="Proteomes" id="UP000371041"/>
    </source>
</evidence>
<dbReference type="AlphaFoldDB" id="A0A5Q3Q5C5"/>
<dbReference type="NCBIfam" id="TIGR00830">
    <property type="entry name" value="PTBA"/>
    <property type="match status" value="1"/>
</dbReference>
<keyword evidence="9" id="KW-1185">Reference proteome</keyword>
<dbReference type="InterPro" id="IPR011055">
    <property type="entry name" value="Dup_hybrid_motif"/>
</dbReference>
<keyword evidence="3 8" id="KW-0762">Sugar transport</keyword>
<reference evidence="9" key="1">
    <citation type="submission" date="2019-11" db="EMBL/GenBank/DDBJ databases">
        <title>The complete genome sequence of Saccharopolyspora sp. E2A.</title>
        <authorList>
            <person name="Zhang G."/>
        </authorList>
    </citation>
    <scope>NUCLEOTIDE SEQUENCE [LARGE SCALE GENOMIC DNA]</scope>
    <source>
        <strain evidence="9">E2A</strain>
    </source>
</reference>
<gene>
    <name evidence="8" type="ORF">GIY23_09150</name>
</gene>
<dbReference type="Proteomes" id="UP000371041">
    <property type="component" value="Chromosome"/>
</dbReference>
<dbReference type="InterPro" id="IPR050890">
    <property type="entry name" value="PTS_EIIA_component"/>
</dbReference>
<evidence type="ECO:0000256" key="2">
    <source>
        <dbReference type="ARBA" id="ARBA00022448"/>
    </source>
</evidence>
<dbReference type="KEGG" id="sace:GIY23_09150"/>
<dbReference type="GO" id="GO:0016301">
    <property type="term" value="F:kinase activity"/>
    <property type="evidence" value="ECO:0007669"/>
    <property type="project" value="UniProtKB-KW"/>
</dbReference>
<comment type="subcellular location">
    <subcellularLocation>
        <location evidence="1">Cytoplasm</location>
    </subcellularLocation>
</comment>
<dbReference type="InterPro" id="IPR001127">
    <property type="entry name" value="PTS_EIIA_1_perm"/>
</dbReference>
<dbReference type="Pfam" id="PF00358">
    <property type="entry name" value="PTS_EIIA_1"/>
    <property type="match status" value="1"/>
</dbReference>
<accession>A0A5Q3Q5C5</accession>
<dbReference type="PROSITE" id="PS00371">
    <property type="entry name" value="PTS_EIIA_TYPE_1_HIS"/>
    <property type="match status" value="1"/>
</dbReference>
<name>A0A5Q3Q5C5_9PSEU</name>
<feature type="domain" description="PTS EIIA type-1" evidence="7">
    <location>
        <begin position="21"/>
        <end position="125"/>
    </location>
</feature>
<evidence type="ECO:0000256" key="1">
    <source>
        <dbReference type="ARBA" id="ARBA00004496"/>
    </source>
</evidence>
<dbReference type="PROSITE" id="PS51093">
    <property type="entry name" value="PTS_EIIA_TYPE_1"/>
    <property type="match status" value="1"/>
</dbReference>
<keyword evidence="4" id="KW-0808">Transferase</keyword>
<dbReference type="GO" id="GO:0005737">
    <property type="term" value="C:cytoplasm"/>
    <property type="evidence" value="ECO:0007669"/>
    <property type="project" value="UniProtKB-SubCell"/>
</dbReference>
<dbReference type="RefSeq" id="WP_154076256.1">
    <property type="nucleotide sequence ID" value="NZ_CP045929.1"/>
</dbReference>
<dbReference type="EMBL" id="CP045929">
    <property type="protein sequence ID" value="QGK69662.1"/>
    <property type="molecule type" value="Genomic_DNA"/>
</dbReference>
<sequence length="150" mass="15494">MSVEVGSPVPGMVTPMSEVPDPVFAESMVGPGVAVTPDLGRQDAVAPVSGTVVTLHPHAFVVATESGAGVLVHLGIDTVKLQGEGFSLHVAKGDQVEQGQPLITWDPEEVQGHGYSAVCPVVALDTDATSLDDVLDDGTVRVTDVLFRVV</sequence>
<dbReference type="PANTHER" id="PTHR45008:SF1">
    <property type="entry name" value="PTS SYSTEM GLUCOSE-SPECIFIC EIIA COMPONENT"/>
    <property type="match status" value="1"/>
</dbReference>
<evidence type="ECO:0000256" key="4">
    <source>
        <dbReference type="ARBA" id="ARBA00022679"/>
    </source>
</evidence>
<dbReference type="PANTHER" id="PTHR45008">
    <property type="entry name" value="PTS SYSTEM GLUCOSE-SPECIFIC EIIA COMPONENT"/>
    <property type="match status" value="1"/>
</dbReference>
<dbReference type="Gene3D" id="2.70.70.10">
    <property type="entry name" value="Glucose Permease (Domain IIA)"/>
    <property type="match status" value="1"/>
</dbReference>
<keyword evidence="2" id="KW-0813">Transport</keyword>
<protein>
    <submittedName>
        <fullName evidence="8">PTS glucose transporter subunit IIA</fullName>
    </submittedName>
</protein>
<dbReference type="GO" id="GO:0009401">
    <property type="term" value="P:phosphoenolpyruvate-dependent sugar phosphotransferase system"/>
    <property type="evidence" value="ECO:0007669"/>
    <property type="project" value="UniProtKB-KW"/>
</dbReference>
<keyword evidence="5" id="KW-0598">Phosphotransferase system</keyword>
<evidence type="ECO:0000256" key="5">
    <source>
        <dbReference type="ARBA" id="ARBA00022683"/>
    </source>
</evidence>
<evidence type="ECO:0000313" key="8">
    <source>
        <dbReference type="EMBL" id="QGK69662.1"/>
    </source>
</evidence>
<keyword evidence="6" id="KW-0418">Kinase</keyword>
<evidence type="ECO:0000259" key="7">
    <source>
        <dbReference type="PROSITE" id="PS51093"/>
    </source>
</evidence>
<evidence type="ECO:0000256" key="3">
    <source>
        <dbReference type="ARBA" id="ARBA00022597"/>
    </source>
</evidence>
<dbReference type="FunFam" id="2.70.70.10:FF:000001">
    <property type="entry name" value="PTS system glucose-specific IIA component"/>
    <property type="match status" value="1"/>
</dbReference>
<organism evidence="8 9">
    <name type="scientific">Allosaccharopolyspora coralli</name>
    <dbReference type="NCBI Taxonomy" id="2665642"/>
    <lineage>
        <taxon>Bacteria</taxon>
        <taxon>Bacillati</taxon>
        <taxon>Actinomycetota</taxon>
        <taxon>Actinomycetes</taxon>
        <taxon>Pseudonocardiales</taxon>
        <taxon>Pseudonocardiaceae</taxon>
        <taxon>Allosaccharopolyspora</taxon>
    </lineage>
</organism>
<proteinExistence type="predicted"/>